<organism evidence="1 2">
    <name type="scientific">Mycolicibacterium obuense</name>
    <dbReference type="NCBI Taxonomy" id="1807"/>
    <lineage>
        <taxon>Bacteria</taxon>
        <taxon>Bacillati</taxon>
        <taxon>Actinomycetota</taxon>
        <taxon>Actinomycetes</taxon>
        <taxon>Mycobacteriales</taxon>
        <taxon>Mycobacteriaceae</taxon>
        <taxon>Mycolicibacterium</taxon>
    </lineage>
</organism>
<dbReference type="GO" id="GO:0009312">
    <property type="term" value="P:oligosaccharide biosynthetic process"/>
    <property type="evidence" value="ECO:0007669"/>
    <property type="project" value="InterPro"/>
</dbReference>
<dbReference type="STRING" id="1807.MOBUDSM44075_02515"/>
<proteinExistence type="predicted"/>
<dbReference type="PATRIC" id="fig|1807.13.peg.1323"/>
<reference evidence="1 2" key="1">
    <citation type="journal article" date="2015" name="Genome Announc.">
        <title>Draft Genome Sequence of Mycobacterium obuense Strain UC1, Isolated from Patient Sputum.</title>
        <authorList>
            <person name="Greninger A.L."/>
            <person name="Cunningham G."/>
            <person name="Hsu E.D."/>
            <person name="Yu J.M."/>
            <person name="Chiu C.Y."/>
            <person name="Miller S."/>
        </authorList>
    </citation>
    <scope>NUCLEOTIDE SEQUENCE [LARGE SCALE GENOMIC DNA]</scope>
    <source>
        <strain evidence="1 2">UC1</strain>
    </source>
</reference>
<dbReference type="Pfam" id="PF05401">
    <property type="entry name" value="NodS"/>
    <property type="match status" value="1"/>
</dbReference>
<dbReference type="InterPro" id="IPR029063">
    <property type="entry name" value="SAM-dependent_MTases_sf"/>
</dbReference>
<comment type="caution">
    <text evidence="1">The sequence shown here is derived from an EMBL/GenBank/DDBJ whole genome shotgun (WGS) entry which is preliminary data.</text>
</comment>
<gene>
    <name evidence="1" type="ORF">WN67_10800</name>
</gene>
<dbReference type="Gene3D" id="3.40.50.150">
    <property type="entry name" value="Vaccinia Virus protein VP39"/>
    <property type="match status" value="1"/>
</dbReference>
<dbReference type="EMBL" id="LAUZ02000010">
    <property type="protein sequence ID" value="KKF02023.1"/>
    <property type="molecule type" value="Genomic_DNA"/>
</dbReference>
<dbReference type="AlphaFoldDB" id="A0A0M2K509"/>
<sequence>MLSARLPDDFFDRMYAEAEDPWSLATRWYEERKYAITMAVLPYRRYRHAFEPGCSVGVLTERLLQRCDRVTAIDVSVKALDATHRRLGAARLADRVALQRGSIDSPWPSGPFDLVVLSEVCYYLQPQTLRAVLEREIPRLARPATVVTAHWRHAVADYPTTGDEVNDVITQTSGLHRLGGYRDDDVVIDVFDTASPDSVATRTNIPGT</sequence>
<name>A0A0M2K509_9MYCO</name>
<evidence type="ECO:0000313" key="2">
    <source>
        <dbReference type="Proteomes" id="UP000034150"/>
    </source>
</evidence>
<dbReference type="GO" id="GO:0008757">
    <property type="term" value="F:S-adenosylmethionine-dependent methyltransferase activity"/>
    <property type="evidence" value="ECO:0007669"/>
    <property type="project" value="InterPro"/>
</dbReference>
<protein>
    <submittedName>
        <fullName evidence="1">SAM-dependent methlyltransferase</fullName>
    </submittedName>
</protein>
<keyword evidence="2" id="KW-1185">Reference proteome</keyword>
<dbReference type="SUPFAM" id="SSF53335">
    <property type="entry name" value="S-adenosyl-L-methionine-dependent methyltransferases"/>
    <property type="match status" value="1"/>
</dbReference>
<dbReference type="Proteomes" id="UP000034150">
    <property type="component" value="Unassembled WGS sequence"/>
</dbReference>
<evidence type="ECO:0000313" key="1">
    <source>
        <dbReference type="EMBL" id="KKF02023.1"/>
    </source>
</evidence>
<accession>A0A0M2K509</accession>
<dbReference type="InterPro" id="IPR008715">
    <property type="entry name" value="SAM-MeTfrase_NodS-like"/>
</dbReference>